<accession>A0ABY9YBT5</accession>
<keyword evidence="3" id="KW-1185">Reference proteome</keyword>
<sequence length="128" mass="13356">MSAGGLLLRVVLMLSLLLNGLNAAMAGPMVLEMAQAPAVQQAAAPPCHGESHAALPTAPTGTDDAQAREDSEHCKIKDCLRNCAQQPSLTAQIAWLPIPPPLFQAPLPVAQSSLPSLPLDRITRPPIA</sequence>
<evidence type="ECO:0000256" key="1">
    <source>
        <dbReference type="SAM" id="MobiDB-lite"/>
    </source>
</evidence>
<evidence type="ECO:0000313" key="2">
    <source>
        <dbReference type="EMBL" id="WNH47885.1"/>
    </source>
</evidence>
<organism evidence="2 3">
    <name type="scientific">Stenotrophomonas aracearum</name>
    <dbReference type="NCBI Taxonomy" id="3003272"/>
    <lineage>
        <taxon>Bacteria</taxon>
        <taxon>Pseudomonadati</taxon>
        <taxon>Pseudomonadota</taxon>
        <taxon>Gammaproteobacteria</taxon>
        <taxon>Lysobacterales</taxon>
        <taxon>Lysobacteraceae</taxon>
        <taxon>Stenotrophomonas</taxon>
    </lineage>
</organism>
<dbReference type="EMBL" id="CP115543">
    <property type="protein sequence ID" value="WNH47885.1"/>
    <property type="molecule type" value="Genomic_DNA"/>
</dbReference>
<feature type="region of interest" description="Disordered" evidence="1">
    <location>
        <begin position="41"/>
        <end position="69"/>
    </location>
</feature>
<reference evidence="2 3" key="1">
    <citation type="submission" date="2022-12" db="EMBL/GenBank/DDBJ databases">
        <title>Two new species, Stenotrophomonas aracearum and Stenotrophomonas oahuensis, isolated from Anthurium (Araceae family) in Hawaii.</title>
        <authorList>
            <person name="Chunag S.C."/>
            <person name="Dobhal S."/>
            <person name="Alvarez A."/>
            <person name="Arif M."/>
        </authorList>
    </citation>
    <scope>NUCLEOTIDE SEQUENCE [LARGE SCALE GENOMIC DNA]</scope>
    <source>
        <strain evidence="2 3">A5588</strain>
    </source>
</reference>
<dbReference type="RefSeq" id="WP_311182577.1">
    <property type="nucleotide sequence ID" value="NZ_CP115543.1"/>
</dbReference>
<dbReference type="Proteomes" id="UP001305421">
    <property type="component" value="Chromosome"/>
</dbReference>
<gene>
    <name evidence="2" type="ORF">PDM28_14550</name>
</gene>
<name>A0ABY9YBT5_9GAMM</name>
<dbReference type="InterPro" id="IPR048034">
    <property type="entry name" value="CopL-like"/>
</dbReference>
<dbReference type="NCBIfam" id="NF033807">
    <property type="entry name" value="CopL_fam"/>
    <property type="match status" value="1"/>
</dbReference>
<proteinExistence type="predicted"/>
<protein>
    <submittedName>
        <fullName evidence="2">CopL family metal-binding regulatory protein</fullName>
    </submittedName>
</protein>
<evidence type="ECO:0000313" key="3">
    <source>
        <dbReference type="Proteomes" id="UP001305421"/>
    </source>
</evidence>